<evidence type="ECO:0000256" key="4">
    <source>
        <dbReference type="ARBA" id="ARBA00022989"/>
    </source>
</evidence>
<feature type="transmembrane region" description="Helical" evidence="6">
    <location>
        <begin position="44"/>
        <end position="67"/>
    </location>
</feature>
<dbReference type="KEGG" id="ela:UCREL1_7199"/>
<gene>
    <name evidence="8" type="ORF">UCREL1_7199</name>
</gene>
<reference evidence="9" key="1">
    <citation type="journal article" date="2013" name="Genome Announc.">
        <title>Draft genome sequence of the grapevine dieback fungus Eutypa lata UCR-EL1.</title>
        <authorList>
            <person name="Blanco-Ulate B."/>
            <person name="Rolshausen P.E."/>
            <person name="Cantu D."/>
        </authorList>
    </citation>
    <scope>NUCLEOTIDE SEQUENCE [LARGE SCALE GENOMIC DNA]</scope>
    <source>
        <strain evidence="9">UCR-EL1</strain>
    </source>
</reference>
<keyword evidence="5 6" id="KW-0472">Membrane</keyword>
<dbReference type="EMBL" id="KB706783">
    <property type="protein sequence ID" value="EMR65827.1"/>
    <property type="molecule type" value="Genomic_DNA"/>
</dbReference>
<keyword evidence="9" id="KW-1185">Reference proteome</keyword>
<evidence type="ECO:0000256" key="1">
    <source>
        <dbReference type="ARBA" id="ARBA00005500"/>
    </source>
</evidence>
<proteinExistence type="inferred from homology"/>
<evidence type="ECO:0000256" key="7">
    <source>
        <dbReference type="SAM" id="MobiDB-lite"/>
    </source>
</evidence>
<keyword evidence="4 6" id="KW-1133">Transmembrane helix</keyword>
<evidence type="ECO:0000256" key="6">
    <source>
        <dbReference type="RuleBase" id="RU364120"/>
    </source>
</evidence>
<dbReference type="InterPro" id="IPR010580">
    <property type="entry name" value="ER_stress-assoc"/>
</dbReference>
<dbReference type="Proteomes" id="UP000012174">
    <property type="component" value="Unassembled WGS sequence"/>
</dbReference>
<comment type="subcellular location">
    <subcellularLocation>
        <location evidence="6">Membrane</location>
        <topology evidence="6">Single-pass membrane protein</topology>
    </subcellularLocation>
    <subcellularLocation>
        <location evidence="6">Endoplasmic reticulum membrane</location>
        <topology evidence="6">Single-pass membrane protein</topology>
    </subcellularLocation>
</comment>
<comment type="similarity">
    <text evidence="1 6">Belongs to the RAMP4 family.</text>
</comment>
<dbReference type="STRING" id="1287681.M7SNP6"/>
<sequence length="68" mass="7965">MAQTLEQRRRNAKFTKDQDARRGKSETEIKKRTKDVAKSPISPFWLGIFAFIVFGGLVFEIISRVFFR</sequence>
<keyword evidence="3 6" id="KW-0256">Endoplasmic reticulum</keyword>
<evidence type="ECO:0000313" key="8">
    <source>
        <dbReference type="EMBL" id="EMR65827.1"/>
    </source>
</evidence>
<dbReference type="AlphaFoldDB" id="M7SNP6"/>
<dbReference type="eggNOG" id="ENOG502SDGZ">
    <property type="taxonomic scope" value="Eukaryota"/>
</dbReference>
<evidence type="ECO:0000256" key="5">
    <source>
        <dbReference type="ARBA" id="ARBA00023136"/>
    </source>
</evidence>
<evidence type="ECO:0000256" key="2">
    <source>
        <dbReference type="ARBA" id="ARBA00022692"/>
    </source>
</evidence>
<dbReference type="HOGENOM" id="CLU_182424_0_0_1"/>
<accession>M7SNP6</accession>
<protein>
    <recommendedName>
        <fullName evidence="6">Stress-associated endoplasmic reticulum protein</fullName>
    </recommendedName>
</protein>
<comment type="function">
    <text evidence="6">Interacts with target proteins during translocation into the lumen of the endoplasmic reticulum. Protects unfolded target proteins against degradation and facilitate correct glycosylation.</text>
</comment>
<organism evidence="8 9">
    <name type="scientific">Eutypa lata (strain UCR-EL1)</name>
    <name type="common">Grapevine dieback disease fungus</name>
    <name type="synonym">Eutypa armeniacae</name>
    <dbReference type="NCBI Taxonomy" id="1287681"/>
    <lineage>
        <taxon>Eukaryota</taxon>
        <taxon>Fungi</taxon>
        <taxon>Dikarya</taxon>
        <taxon>Ascomycota</taxon>
        <taxon>Pezizomycotina</taxon>
        <taxon>Sordariomycetes</taxon>
        <taxon>Xylariomycetidae</taxon>
        <taxon>Xylariales</taxon>
        <taxon>Diatrypaceae</taxon>
        <taxon>Eutypa</taxon>
    </lineage>
</organism>
<dbReference type="Pfam" id="PF06624">
    <property type="entry name" value="RAMP4"/>
    <property type="match status" value="1"/>
</dbReference>
<dbReference type="OrthoDB" id="16679at2759"/>
<evidence type="ECO:0000256" key="3">
    <source>
        <dbReference type="ARBA" id="ARBA00022824"/>
    </source>
</evidence>
<keyword evidence="2 6" id="KW-0812">Transmembrane</keyword>
<dbReference type="GO" id="GO:0005789">
    <property type="term" value="C:endoplasmic reticulum membrane"/>
    <property type="evidence" value="ECO:0007669"/>
    <property type="project" value="UniProtKB-SubCell"/>
</dbReference>
<dbReference type="OMA" id="SWFTRIT"/>
<name>M7SNP6_EUTLA</name>
<feature type="region of interest" description="Disordered" evidence="7">
    <location>
        <begin position="1"/>
        <end position="36"/>
    </location>
</feature>
<evidence type="ECO:0000313" key="9">
    <source>
        <dbReference type="Proteomes" id="UP000012174"/>
    </source>
</evidence>